<evidence type="ECO:0000256" key="4">
    <source>
        <dbReference type="PIRNR" id="PIRNR018168"/>
    </source>
</evidence>
<feature type="active site" description="Nucleophile" evidence="5 8">
    <location>
        <position position="294"/>
    </location>
</feature>
<feature type="active site" description="Proton donor" evidence="5 8">
    <location>
        <position position="187"/>
    </location>
</feature>
<dbReference type="InterPro" id="IPR016714">
    <property type="entry name" value="MANB/E"/>
</dbReference>
<organism evidence="10 11">
    <name type="scientific">Pelagicoccus mobilis</name>
    <dbReference type="NCBI Taxonomy" id="415221"/>
    <lineage>
        <taxon>Bacteria</taxon>
        <taxon>Pseudomonadati</taxon>
        <taxon>Verrucomicrobiota</taxon>
        <taxon>Opitutia</taxon>
        <taxon>Puniceicoccales</taxon>
        <taxon>Pelagicoccaceae</taxon>
        <taxon>Pelagicoccus</taxon>
    </lineage>
</organism>
<feature type="chain" id="PRO_5038205090" description="Mannan endo-1,4-beta-mannosidase" evidence="4">
    <location>
        <begin position="24"/>
        <end position="364"/>
    </location>
</feature>
<evidence type="ECO:0000256" key="2">
    <source>
        <dbReference type="ARBA" id="ARBA00022801"/>
    </source>
</evidence>
<comment type="catalytic activity">
    <reaction evidence="4">
        <text>Random hydrolysis of (1-&gt;4)-beta-D-mannosidic linkages in mannans, galactomannans and glucomannans.</text>
        <dbReference type="EC" id="3.2.1.78"/>
    </reaction>
</comment>
<feature type="binding site" evidence="6">
    <location>
        <position position="124"/>
    </location>
    <ligand>
        <name>substrate</name>
    </ligand>
</feature>
<evidence type="ECO:0000313" key="10">
    <source>
        <dbReference type="EMBL" id="MBK1878770.1"/>
    </source>
</evidence>
<dbReference type="PANTHER" id="PTHR40079">
    <property type="entry name" value="MANNAN ENDO-1,4-BETA-MANNOSIDASE E-RELATED"/>
    <property type="match status" value="1"/>
</dbReference>
<name>A0A934RW13_9BACT</name>
<dbReference type="PIRSF" id="PIRSF018168">
    <property type="entry name" value="Mannan-1_4-beta-mannosidase"/>
    <property type="match status" value="1"/>
</dbReference>
<comment type="caution">
    <text evidence="10">The sequence shown here is derived from an EMBL/GenBank/DDBJ whole genome shotgun (WGS) entry which is preliminary data.</text>
</comment>
<dbReference type="Proteomes" id="UP000617628">
    <property type="component" value="Unassembled WGS sequence"/>
</dbReference>
<protein>
    <recommendedName>
        <fullName evidence="4">Mannan endo-1,4-beta-mannosidase</fullName>
        <ecNumber evidence="4">3.2.1.78</ecNumber>
    </recommendedName>
</protein>
<dbReference type="PRINTS" id="PR00739">
    <property type="entry name" value="GLHYDRLASE26"/>
</dbReference>
<feature type="domain" description="GH26" evidence="9">
    <location>
        <begin position="32"/>
        <end position="361"/>
    </location>
</feature>
<dbReference type="AlphaFoldDB" id="A0A934RW13"/>
<dbReference type="InterPro" id="IPR022790">
    <property type="entry name" value="GH26_dom"/>
</dbReference>
<feature type="signal peptide" evidence="4">
    <location>
        <begin position="1"/>
        <end position="23"/>
    </location>
</feature>
<evidence type="ECO:0000256" key="3">
    <source>
        <dbReference type="ARBA" id="ARBA00023295"/>
    </source>
</evidence>
<proteinExistence type="inferred from homology"/>
<evidence type="ECO:0000256" key="6">
    <source>
        <dbReference type="PIRSR" id="PIRSR018168-2"/>
    </source>
</evidence>
<dbReference type="InterPro" id="IPR017853">
    <property type="entry name" value="GH"/>
</dbReference>
<dbReference type="EC" id="3.2.1.78" evidence="4"/>
<dbReference type="GO" id="GO:0005576">
    <property type="term" value="C:extracellular region"/>
    <property type="evidence" value="ECO:0007669"/>
    <property type="project" value="UniProtKB-SubCell"/>
</dbReference>
<dbReference type="GO" id="GO:0016985">
    <property type="term" value="F:mannan endo-1,4-beta-mannosidase activity"/>
    <property type="evidence" value="ECO:0007669"/>
    <property type="project" value="UniProtKB-UniRule"/>
</dbReference>
<accession>A0A934RW13</accession>
<dbReference type="SUPFAM" id="SSF51445">
    <property type="entry name" value="(Trans)glycosidases"/>
    <property type="match status" value="1"/>
</dbReference>
<sequence length="364" mass="41288">MIRIRNLIATLALTLFPVSFSWAGPVDKDATAETVALYHRLVELQSKGTMIGHQDAYLYGHGWKYDGVPDVKQVAGDYPAVFGWELGELGLGKEESLDGIRFEKIREGIEWVHANGGVNTISWHTVNPFTGGDSWDTSSDKVVASVLPGGSKEEVYAEMLDRLARFLLSAKTEEGGPVPVIFRPYHEHTGSWFWWGQKLCTTEEYLELWKYTIEFLQGKGVHNVLWAYSAASGFDTEADFLERYPGDEYIDIVGFDIYQRKVFGKGAYMAGLKKGLDIVSKVGRERGKIVILAETGLESVPDPEWWTGTLWSSIEMYPLSYVLFWRNAYNQDSHHYMPYPGHKSAEDFKEFAKLPRTLFLEDVR</sequence>
<keyword evidence="4" id="KW-0732">Signal</keyword>
<evidence type="ECO:0000256" key="7">
    <source>
        <dbReference type="PIRSR" id="PIRSR018168-3"/>
    </source>
</evidence>
<keyword evidence="4" id="KW-0119">Carbohydrate metabolism</keyword>
<dbReference type="EMBL" id="JAENIL010000035">
    <property type="protein sequence ID" value="MBK1878770.1"/>
    <property type="molecule type" value="Genomic_DNA"/>
</dbReference>
<dbReference type="PROSITE" id="PS51764">
    <property type="entry name" value="GH26"/>
    <property type="match status" value="1"/>
</dbReference>
<keyword evidence="4" id="KW-0964">Secreted</keyword>
<feature type="site" description="Plays an important role in maintaining the position of the catalytic nucleophile" evidence="7">
    <location>
        <position position="186"/>
    </location>
</feature>
<dbReference type="RefSeq" id="WP_200356984.1">
    <property type="nucleotide sequence ID" value="NZ_JAENIL010000035.1"/>
</dbReference>
<keyword evidence="3 4" id="KW-0326">Glycosidase</keyword>
<keyword evidence="11" id="KW-1185">Reference proteome</keyword>
<evidence type="ECO:0000259" key="9">
    <source>
        <dbReference type="PROSITE" id="PS51764"/>
    </source>
</evidence>
<dbReference type="Gene3D" id="3.20.20.80">
    <property type="entry name" value="Glycosidases"/>
    <property type="match status" value="1"/>
</dbReference>
<evidence type="ECO:0000256" key="5">
    <source>
        <dbReference type="PIRSR" id="PIRSR018168-1"/>
    </source>
</evidence>
<comment type="subcellular location">
    <subcellularLocation>
        <location evidence="4">Secreted</location>
    </subcellularLocation>
</comment>
<dbReference type="Pfam" id="PF02156">
    <property type="entry name" value="Glyco_hydro_26"/>
    <property type="match status" value="1"/>
</dbReference>
<feature type="binding site" evidence="6">
    <location>
        <position position="258"/>
    </location>
    <ligand>
        <name>substrate</name>
    </ligand>
</feature>
<dbReference type="PANTHER" id="PTHR40079:SF4">
    <property type="entry name" value="GH26 DOMAIN-CONTAINING PROTEIN-RELATED"/>
    <property type="match status" value="1"/>
</dbReference>
<reference evidence="10" key="1">
    <citation type="submission" date="2021-01" db="EMBL/GenBank/DDBJ databases">
        <title>Modified the classification status of verrucomicrobia.</title>
        <authorList>
            <person name="Feng X."/>
        </authorList>
    </citation>
    <scope>NUCLEOTIDE SEQUENCE</scope>
    <source>
        <strain evidence="10">KCTC 13126</strain>
    </source>
</reference>
<evidence type="ECO:0000313" key="11">
    <source>
        <dbReference type="Proteomes" id="UP000617628"/>
    </source>
</evidence>
<comment type="similarity">
    <text evidence="1 4 8">Belongs to the glycosyl hydrolase 26 family.</text>
</comment>
<gene>
    <name evidence="10" type="ORF">JIN87_17950</name>
</gene>
<dbReference type="GO" id="GO:0006080">
    <property type="term" value="P:substituted mannan metabolic process"/>
    <property type="evidence" value="ECO:0007669"/>
    <property type="project" value="UniProtKB-UniRule"/>
</dbReference>
<keyword evidence="2 4" id="KW-0378">Hydrolase</keyword>
<evidence type="ECO:0000256" key="8">
    <source>
        <dbReference type="PROSITE-ProRule" id="PRU01100"/>
    </source>
</evidence>
<dbReference type="InterPro" id="IPR000805">
    <property type="entry name" value="Glyco_hydro_26"/>
</dbReference>
<feature type="binding site" evidence="6">
    <location>
        <position position="192"/>
    </location>
    <ligand>
        <name>substrate</name>
    </ligand>
</feature>
<evidence type="ECO:0000256" key="1">
    <source>
        <dbReference type="ARBA" id="ARBA00007754"/>
    </source>
</evidence>